<dbReference type="RefSeq" id="WP_023371416.1">
    <property type="nucleotide sequence ID" value="NZ_BLYZ01000001.1"/>
</dbReference>
<accession>A0A653EMR2</accession>
<reference evidence="2" key="1">
    <citation type="submission" date="2019-05" db="EMBL/GenBank/DDBJ databases">
        <authorList>
            <person name="Naeem R."/>
            <person name="Antony C."/>
            <person name="Guan Q."/>
        </authorList>
    </citation>
    <scope>NUCLEOTIDE SEQUENCE</scope>
    <source>
        <strain evidence="2">3</strain>
    </source>
</reference>
<gene>
    <name evidence="2" type="ORF">BIN_B_01601</name>
</gene>
<evidence type="ECO:0000313" key="2">
    <source>
        <dbReference type="EMBL" id="VTO98799.1"/>
    </source>
</evidence>
<dbReference type="AlphaFoldDB" id="A0A653EMR2"/>
<proteinExistence type="predicted"/>
<feature type="region of interest" description="Disordered" evidence="1">
    <location>
        <begin position="51"/>
        <end position="100"/>
    </location>
</feature>
<protein>
    <submittedName>
        <fullName evidence="2">Uncharacterized protein</fullName>
    </submittedName>
</protein>
<dbReference type="GeneID" id="29700738"/>
<name>A0A653EMR2_MYCKA</name>
<evidence type="ECO:0000256" key="1">
    <source>
        <dbReference type="SAM" id="MobiDB-lite"/>
    </source>
</evidence>
<dbReference type="EMBL" id="LR589268">
    <property type="protein sequence ID" value="VTO98799.1"/>
    <property type="molecule type" value="Genomic_DNA"/>
</dbReference>
<organism evidence="2">
    <name type="scientific">Mycobacterium kansasii</name>
    <dbReference type="NCBI Taxonomy" id="1768"/>
    <lineage>
        <taxon>Bacteria</taxon>
        <taxon>Bacillati</taxon>
        <taxon>Actinomycetota</taxon>
        <taxon>Actinomycetes</taxon>
        <taxon>Mycobacteriales</taxon>
        <taxon>Mycobacteriaceae</taxon>
        <taxon>Mycobacterium</taxon>
    </lineage>
</organism>
<sequence>MSVNVRTGDVDQLMMLPPSVREWLREDHLAFFVLDVVAELERQLDAANAQYTPANDAKRADIHTGHNPHHNNHLHPALNLNRARPQAQVLPTRPRKLVRK</sequence>